<evidence type="ECO:0008006" key="10">
    <source>
        <dbReference type="Google" id="ProtNLM"/>
    </source>
</evidence>
<evidence type="ECO:0000256" key="6">
    <source>
        <dbReference type="ARBA" id="ARBA00023136"/>
    </source>
</evidence>
<dbReference type="SUPFAM" id="SSF52540">
    <property type="entry name" value="P-loop containing nucleoside triphosphate hydrolases"/>
    <property type="match status" value="1"/>
</dbReference>
<evidence type="ECO:0000313" key="8">
    <source>
        <dbReference type="EMBL" id="KAH0533863.1"/>
    </source>
</evidence>
<dbReference type="GO" id="GO:0005739">
    <property type="term" value="C:mitochondrion"/>
    <property type="evidence" value="ECO:0007669"/>
    <property type="project" value="UniProtKB-SubCell"/>
</dbReference>
<dbReference type="GO" id="GO:0005783">
    <property type="term" value="C:endoplasmic reticulum"/>
    <property type="evidence" value="ECO:0007669"/>
    <property type="project" value="UniProtKB-SubCell"/>
</dbReference>
<dbReference type="Proteomes" id="UP000698800">
    <property type="component" value="Unassembled WGS sequence"/>
</dbReference>
<keyword evidence="5" id="KW-0496">Mitochondrion</keyword>
<dbReference type="EMBL" id="JAGHQL010000331">
    <property type="protein sequence ID" value="KAH0533863.1"/>
    <property type="molecule type" value="Genomic_DNA"/>
</dbReference>
<keyword evidence="4" id="KW-0256">Endoplasmic reticulum</keyword>
<sequence length="644" mass="71260">MSLFSNFKMLLPGKPKRTYGRDPEEGEVASSPPPGKLKRKRGGDPEEGEAASSPPLGKLKRKRGGDPEEGEVASSPLPVTSTTRPHERVIPSIAQSTSSAQHPATTVFEALPPVPTAPKTSGPQSIASDTVPSTSLSLDQLGPQVLFHVTAKDDSGVDVVFVHGLRGSSLGTWSRGVVCWPRDLLKTDIQDASYDARIITWGYDSSAANVFSYTSKESIFGHAETLLEDLSRLRAGKTRPVIFLGHSLGGLVIKQALIKSAEYNSHGRHPTLGEIYASTKGVIFLGTPHRGSDKESLGEVVSKVAKFFFRQPNEQLLQTLKPDSHILENQRDQFTTISKDLPIVCIREELPTAVGVIVSELSANIDGFHVRRDAINANHMDMVKFDNRGDVGYQRICGHILRLIGEAAESKRKQTPSTSIKPIFSVPFEKDRQFVGREDILSQVKEQLQIRHRVSLHGLGGIGKSQIAIEYAYRFHDNNPKAHVFWVYAASAGRFDQSYEDIARKLKLPLVDDPDVDVCELVSDWFNNHDNGHWLMILDNADNSDLFFPPTDFDTQFTQFTQINVTKRPLVEYLPRRLDSQRSLIVTTRSRTLGEDLTNGEPCIGVLPFAPQEARILLQSRAAGMADGQDESDVKRFRGFHEAE</sequence>
<protein>
    <recommendedName>
        <fullName evidence="10">NB-ARC domain-containing protein</fullName>
    </recommendedName>
</protein>
<feature type="region of interest" description="Disordered" evidence="7">
    <location>
        <begin position="114"/>
        <end position="133"/>
    </location>
</feature>
<dbReference type="InterPro" id="IPR052374">
    <property type="entry name" value="SERAC1"/>
</dbReference>
<dbReference type="SUPFAM" id="SSF53474">
    <property type="entry name" value="alpha/beta-Hydrolases"/>
    <property type="match status" value="1"/>
</dbReference>
<organism evidence="8 9">
    <name type="scientific">Glutinoglossum americanum</name>
    <dbReference type="NCBI Taxonomy" id="1670608"/>
    <lineage>
        <taxon>Eukaryota</taxon>
        <taxon>Fungi</taxon>
        <taxon>Dikarya</taxon>
        <taxon>Ascomycota</taxon>
        <taxon>Pezizomycotina</taxon>
        <taxon>Geoglossomycetes</taxon>
        <taxon>Geoglossales</taxon>
        <taxon>Geoglossaceae</taxon>
        <taxon>Glutinoglossum</taxon>
    </lineage>
</organism>
<dbReference type="Gene3D" id="3.40.50.1820">
    <property type="entry name" value="alpha/beta hydrolase"/>
    <property type="match status" value="1"/>
</dbReference>
<dbReference type="InterPro" id="IPR027417">
    <property type="entry name" value="P-loop_NTPase"/>
</dbReference>
<accession>A0A9P8KTU3</accession>
<reference evidence="8" key="1">
    <citation type="submission" date="2021-03" db="EMBL/GenBank/DDBJ databases">
        <title>Comparative genomics and phylogenomic investigation of the class Geoglossomycetes provide insights into ecological specialization and systematics.</title>
        <authorList>
            <person name="Melie T."/>
            <person name="Pirro S."/>
            <person name="Miller A.N."/>
            <person name="Quandt A."/>
        </authorList>
    </citation>
    <scope>NUCLEOTIDE SEQUENCE</scope>
    <source>
        <strain evidence="8">GBOQ0MN5Z8</strain>
    </source>
</reference>
<keyword evidence="9" id="KW-1185">Reference proteome</keyword>
<evidence type="ECO:0000256" key="5">
    <source>
        <dbReference type="ARBA" id="ARBA00023128"/>
    </source>
</evidence>
<dbReference type="PANTHER" id="PTHR48182:SF2">
    <property type="entry name" value="PROTEIN SERAC1"/>
    <property type="match status" value="1"/>
</dbReference>
<comment type="subcellular location">
    <subcellularLocation>
        <location evidence="2">Endoplasmic reticulum</location>
    </subcellularLocation>
    <subcellularLocation>
        <location evidence="3">Membrane</location>
    </subcellularLocation>
    <subcellularLocation>
        <location evidence="1">Mitochondrion</location>
    </subcellularLocation>
</comment>
<evidence type="ECO:0000256" key="7">
    <source>
        <dbReference type="SAM" id="MobiDB-lite"/>
    </source>
</evidence>
<evidence type="ECO:0000313" key="9">
    <source>
        <dbReference type="Proteomes" id="UP000698800"/>
    </source>
</evidence>
<dbReference type="AlphaFoldDB" id="A0A9P8KTU3"/>
<evidence type="ECO:0000256" key="4">
    <source>
        <dbReference type="ARBA" id="ARBA00022824"/>
    </source>
</evidence>
<evidence type="ECO:0000256" key="2">
    <source>
        <dbReference type="ARBA" id="ARBA00004240"/>
    </source>
</evidence>
<name>A0A9P8KTU3_9PEZI</name>
<dbReference type="GO" id="GO:0016020">
    <property type="term" value="C:membrane"/>
    <property type="evidence" value="ECO:0007669"/>
    <property type="project" value="UniProtKB-SubCell"/>
</dbReference>
<dbReference type="InterPro" id="IPR029058">
    <property type="entry name" value="AB_hydrolase_fold"/>
</dbReference>
<gene>
    <name evidence="8" type="ORF">FGG08_007514</name>
</gene>
<dbReference type="OrthoDB" id="7464126at2759"/>
<evidence type="ECO:0000256" key="1">
    <source>
        <dbReference type="ARBA" id="ARBA00004173"/>
    </source>
</evidence>
<keyword evidence="6" id="KW-0472">Membrane</keyword>
<dbReference type="PANTHER" id="PTHR48182">
    <property type="entry name" value="PROTEIN SERAC1"/>
    <property type="match status" value="1"/>
</dbReference>
<evidence type="ECO:0000256" key="3">
    <source>
        <dbReference type="ARBA" id="ARBA00004370"/>
    </source>
</evidence>
<proteinExistence type="predicted"/>
<comment type="caution">
    <text evidence="8">The sequence shown here is derived from an EMBL/GenBank/DDBJ whole genome shotgun (WGS) entry which is preliminary data.</text>
</comment>
<feature type="region of interest" description="Disordered" evidence="7">
    <location>
        <begin position="1"/>
        <end position="86"/>
    </location>
</feature>
<dbReference type="Gene3D" id="3.40.50.300">
    <property type="entry name" value="P-loop containing nucleotide triphosphate hydrolases"/>
    <property type="match status" value="1"/>
</dbReference>
<feature type="compositionally biased region" description="Polar residues" evidence="7">
    <location>
        <begin position="118"/>
        <end position="133"/>
    </location>
</feature>